<proteinExistence type="inferred from homology"/>
<evidence type="ECO:0000256" key="1">
    <source>
        <dbReference type="ARBA" id="ARBA00023125"/>
    </source>
</evidence>
<dbReference type="GO" id="GO:0003887">
    <property type="term" value="F:DNA-directed DNA polymerase activity"/>
    <property type="evidence" value="ECO:0007669"/>
    <property type="project" value="UniProtKB-EC"/>
</dbReference>
<evidence type="ECO:0000313" key="6">
    <source>
        <dbReference type="EMBL" id="MFC3701007.1"/>
    </source>
</evidence>
<dbReference type="PANTHER" id="PTHR30478">
    <property type="entry name" value="DNA POLYMERASE III SUBUNIT BETA"/>
    <property type="match status" value="1"/>
</dbReference>
<comment type="caution">
    <text evidence="6">The sequence shown here is derived from an EMBL/GenBank/DDBJ whole genome shotgun (WGS) entry which is preliminary data.</text>
</comment>
<dbReference type="NCBIfam" id="TIGR00663">
    <property type="entry name" value="dnan"/>
    <property type="match status" value="1"/>
</dbReference>
<dbReference type="RefSeq" id="WP_216001084.1">
    <property type="nucleotide sequence ID" value="NZ_JAUFQI010000001.1"/>
</dbReference>
<dbReference type="InterPro" id="IPR022634">
    <property type="entry name" value="DNA_polIII_beta_N"/>
</dbReference>
<sequence>MQFSLAREQLIKPLQLVSGVVEKRQTLPVLSNVLLEVEANMLSLTGTDLEVELVGRVELSEPATEGAITVPAKKFLDIVRSLPDDAIISLQQNEERVQVVSGRSKFTLSSLAATEFPNIENDAEAEQYQLPQNVVSKLIEATAFAMAQQDVRYYLNGMLVEFHNSTVRTVSTDGHRLAMSARHIEGLNVVERKQVIVPRKGILELNRLLEDSDSTVQIDISSSHLRAVTPTFSFTTKLVDGKFPDYERVIPRGGDKEMVGDRQVLKSIFSRAAILSNEKYRGVRMSLSDGNLVVKANNPEQEEAEVAIEVDYNGPDIEVGFNVSYLLDVLNVINGEQVRFVMADANSSSLVTDFDDDASQYVVMPMRL</sequence>
<organism evidence="6 7">
    <name type="scientific">Reinekea marina</name>
    <dbReference type="NCBI Taxonomy" id="1310421"/>
    <lineage>
        <taxon>Bacteria</taxon>
        <taxon>Pseudomonadati</taxon>
        <taxon>Pseudomonadota</taxon>
        <taxon>Gammaproteobacteria</taxon>
        <taxon>Oceanospirillales</taxon>
        <taxon>Saccharospirillaceae</taxon>
        <taxon>Reinekea</taxon>
    </lineage>
</organism>
<keyword evidence="7" id="KW-1185">Reference proteome</keyword>
<comment type="similarity">
    <text evidence="2">Belongs to the beta sliding clamp family.</text>
</comment>
<dbReference type="Pfam" id="PF00712">
    <property type="entry name" value="DNA_pol3_beta"/>
    <property type="match status" value="1"/>
</dbReference>
<evidence type="ECO:0000256" key="2">
    <source>
        <dbReference type="PIRNR" id="PIRNR000804"/>
    </source>
</evidence>
<gene>
    <name evidence="6" type="primary">dnaN</name>
    <name evidence="6" type="ORF">ACFOND_05070</name>
</gene>
<dbReference type="InterPro" id="IPR001001">
    <property type="entry name" value="DNA_polIII_beta"/>
</dbReference>
<name>A0ABV7WPF9_9GAMM</name>
<keyword evidence="2 6" id="KW-0808">Transferase</keyword>
<dbReference type="Proteomes" id="UP001595710">
    <property type="component" value="Unassembled WGS sequence"/>
</dbReference>
<dbReference type="SMART" id="SM00480">
    <property type="entry name" value="POL3Bc"/>
    <property type="match status" value="1"/>
</dbReference>
<reference evidence="7" key="1">
    <citation type="journal article" date="2019" name="Int. J. Syst. Evol. Microbiol.">
        <title>The Global Catalogue of Microorganisms (GCM) 10K type strain sequencing project: providing services to taxonomists for standard genome sequencing and annotation.</title>
        <authorList>
            <consortium name="The Broad Institute Genomics Platform"/>
            <consortium name="The Broad Institute Genome Sequencing Center for Infectious Disease"/>
            <person name="Wu L."/>
            <person name="Ma J."/>
        </authorList>
    </citation>
    <scope>NUCLEOTIDE SEQUENCE [LARGE SCALE GENOMIC DNA]</scope>
    <source>
        <strain evidence="7">CECT 8288</strain>
    </source>
</reference>
<dbReference type="EMBL" id="JBHRYN010000007">
    <property type="protein sequence ID" value="MFC3701007.1"/>
    <property type="molecule type" value="Genomic_DNA"/>
</dbReference>
<keyword evidence="2" id="KW-0235">DNA replication</keyword>
<evidence type="ECO:0000259" key="4">
    <source>
        <dbReference type="Pfam" id="PF02767"/>
    </source>
</evidence>
<comment type="subcellular location">
    <subcellularLocation>
        <location evidence="2">Cytoplasm</location>
    </subcellularLocation>
</comment>
<keyword evidence="2 6" id="KW-0548">Nucleotidyltransferase</keyword>
<dbReference type="PIRSF" id="PIRSF000804">
    <property type="entry name" value="DNA_pol_III_b"/>
    <property type="match status" value="1"/>
</dbReference>
<feature type="domain" description="DNA polymerase III beta sliding clamp N-terminal" evidence="3">
    <location>
        <begin position="1"/>
        <end position="119"/>
    </location>
</feature>
<accession>A0ABV7WPF9</accession>
<comment type="function">
    <text evidence="2">Confers DNA tethering and processivity to DNA polymerases and other proteins. Acts as a clamp, forming a ring around DNA (a reaction catalyzed by the clamp-loading complex) which diffuses in an ATP-independent manner freely and bidirectionally along dsDNA. Initially characterized for its ability to contact the catalytic subunit of DNA polymerase III (Pol III), a complex, multichain enzyme responsible for most of the replicative synthesis in bacteria; Pol III exhibits 3'-5' exonuclease proofreading activity. The beta chain is required for initiation of replication as well as for processivity of DNA replication.</text>
</comment>
<evidence type="ECO:0000259" key="5">
    <source>
        <dbReference type="Pfam" id="PF02768"/>
    </source>
</evidence>
<comment type="subunit">
    <text evidence="2">Forms a ring-shaped head-to-tail homodimer around DNA.</text>
</comment>
<keyword evidence="2" id="KW-0239">DNA-directed DNA polymerase</keyword>
<dbReference type="Pfam" id="PF02767">
    <property type="entry name" value="DNA_pol3_beta_2"/>
    <property type="match status" value="1"/>
</dbReference>
<feature type="domain" description="DNA polymerase III beta sliding clamp C-terminal" evidence="5">
    <location>
        <begin position="248"/>
        <end position="367"/>
    </location>
</feature>
<keyword evidence="1" id="KW-0238">DNA-binding</keyword>
<dbReference type="InterPro" id="IPR022635">
    <property type="entry name" value="DNA_polIII_beta_C"/>
</dbReference>
<evidence type="ECO:0000259" key="3">
    <source>
        <dbReference type="Pfam" id="PF00712"/>
    </source>
</evidence>
<keyword evidence="2" id="KW-0963">Cytoplasm</keyword>
<dbReference type="CDD" id="cd00140">
    <property type="entry name" value="beta_clamp"/>
    <property type="match status" value="1"/>
</dbReference>
<protein>
    <recommendedName>
        <fullName evidence="2">Beta sliding clamp</fullName>
    </recommendedName>
</protein>
<dbReference type="PANTHER" id="PTHR30478:SF0">
    <property type="entry name" value="BETA SLIDING CLAMP"/>
    <property type="match status" value="1"/>
</dbReference>
<evidence type="ECO:0000313" key="7">
    <source>
        <dbReference type="Proteomes" id="UP001595710"/>
    </source>
</evidence>
<dbReference type="Pfam" id="PF02768">
    <property type="entry name" value="DNA_pol3_beta_3"/>
    <property type="match status" value="1"/>
</dbReference>
<feature type="domain" description="DNA polymerase III beta sliding clamp central" evidence="4">
    <location>
        <begin position="129"/>
        <end position="245"/>
    </location>
</feature>
<dbReference type="InterPro" id="IPR022637">
    <property type="entry name" value="DNA_polIII_beta_cen"/>
</dbReference>